<evidence type="ECO:0000256" key="1">
    <source>
        <dbReference type="ARBA" id="ARBA00012493"/>
    </source>
</evidence>
<proteinExistence type="inferred from homology"/>
<protein>
    <recommendedName>
        <fullName evidence="1">RNA-directed DNA polymerase</fullName>
        <ecNumber evidence="1">2.7.7.49</ecNumber>
    </recommendedName>
</protein>
<name>A0ABD5ICD6_SERMA</name>
<dbReference type="InterPro" id="IPR000123">
    <property type="entry name" value="Reverse_transcriptase_msDNA"/>
</dbReference>
<dbReference type="InterPro" id="IPR043502">
    <property type="entry name" value="DNA/RNA_pol_sf"/>
</dbReference>
<dbReference type="InterPro" id="IPR051083">
    <property type="entry name" value="GrpII_Intron_Splice-Mob/Def"/>
</dbReference>
<dbReference type="EMBL" id="JAXABG010000002">
    <property type="protein sequence ID" value="MDX7081672.1"/>
    <property type="molecule type" value="Genomic_DNA"/>
</dbReference>
<evidence type="ECO:0000313" key="11">
    <source>
        <dbReference type="EMBL" id="MDX7081672.1"/>
    </source>
</evidence>
<comment type="similarity">
    <text evidence="8">Belongs to the bacterial reverse transcriptase family.</text>
</comment>
<dbReference type="GO" id="GO:0046872">
    <property type="term" value="F:metal ion binding"/>
    <property type="evidence" value="ECO:0007669"/>
    <property type="project" value="UniProtKB-KW"/>
</dbReference>
<reference evidence="11 12" key="1">
    <citation type="submission" date="2023-11" db="EMBL/GenBank/DDBJ databases">
        <title>Detection of rare carbapenemases in Enterobacterales - comparison of two colorimetric and two CIM-based carbapenemase assays.</title>
        <authorList>
            <person name="Schaffarczyk L."/>
            <person name="Noster J."/>
            <person name="Stelzer Y."/>
            <person name="Sattler J."/>
            <person name="Gatermann S."/>
            <person name="Hamprecht A."/>
        </authorList>
    </citation>
    <scope>NUCLEOTIDE SEQUENCE [LARGE SCALE GENOMIC DNA]</scope>
    <source>
        <strain evidence="11 12">CIM-Carb-136</strain>
    </source>
</reference>
<dbReference type="EC" id="2.7.7.49" evidence="1"/>
<gene>
    <name evidence="11" type="ORF">SJ435_04645</name>
</gene>
<evidence type="ECO:0000256" key="3">
    <source>
        <dbReference type="ARBA" id="ARBA00022695"/>
    </source>
</evidence>
<dbReference type="PANTHER" id="PTHR34047:SF7">
    <property type="entry name" value="RNA-DIRECTED DNA POLYMERASE"/>
    <property type="match status" value="1"/>
</dbReference>
<dbReference type="GO" id="GO:0051607">
    <property type="term" value="P:defense response to virus"/>
    <property type="evidence" value="ECO:0007669"/>
    <property type="project" value="UniProtKB-KW"/>
</dbReference>
<dbReference type="PRINTS" id="PR00866">
    <property type="entry name" value="RNADNAPOLMS"/>
</dbReference>
<dbReference type="InterPro" id="IPR000477">
    <property type="entry name" value="RT_dom"/>
</dbReference>
<keyword evidence="5" id="KW-0460">Magnesium</keyword>
<dbReference type="AlphaFoldDB" id="A0ABD5ICD6"/>
<keyword evidence="2 11" id="KW-0808">Transferase</keyword>
<evidence type="ECO:0000256" key="5">
    <source>
        <dbReference type="ARBA" id="ARBA00022842"/>
    </source>
</evidence>
<organism evidence="11 12">
    <name type="scientific">Serratia marcescens</name>
    <dbReference type="NCBI Taxonomy" id="615"/>
    <lineage>
        <taxon>Bacteria</taxon>
        <taxon>Pseudomonadati</taxon>
        <taxon>Pseudomonadota</taxon>
        <taxon>Gammaproteobacteria</taxon>
        <taxon>Enterobacterales</taxon>
        <taxon>Yersiniaceae</taxon>
        <taxon>Serratia</taxon>
    </lineage>
</organism>
<dbReference type="RefSeq" id="WP_319856782.1">
    <property type="nucleotide sequence ID" value="NZ_JAXABG010000002.1"/>
</dbReference>
<keyword evidence="3 11" id="KW-0548">Nucleotidyltransferase</keyword>
<dbReference type="GO" id="GO:0003964">
    <property type="term" value="F:RNA-directed DNA polymerase activity"/>
    <property type="evidence" value="ECO:0007669"/>
    <property type="project" value="UniProtKB-KW"/>
</dbReference>
<dbReference type="Pfam" id="PF00078">
    <property type="entry name" value="RVT_1"/>
    <property type="match status" value="1"/>
</dbReference>
<evidence type="ECO:0000256" key="8">
    <source>
        <dbReference type="ARBA" id="ARBA00034120"/>
    </source>
</evidence>
<feature type="domain" description="Reverse transcriptase" evidence="10">
    <location>
        <begin position="1"/>
        <end position="266"/>
    </location>
</feature>
<dbReference type="SUPFAM" id="SSF56672">
    <property type="entry name" value="DNA/RNA polymerases"/>
    <property type="match status" value="1"/>
</dbReference>
<evidence type="ECO:0000256" key="2">
    <source>
        <dbReference type="ARBA" id="ARBA00022679"/>
    </source>
</evidence>
<evidence type="ECO:0000313" key="12">
    <source>
        <dbReference type="Proteomes" id="UP001275057"/>
    </source>
</evidence>
<evidence type="ECO:0000256" key="9">
    <source>
        <dbReference type="ARBA" id="ARBA00048173"/>
    </source>
</evidence>
<evidence type="ECO:0000256" key="6">
    <source>
        <dbReference type="ARBA" id="ARBA00022918"/>
    </source>
</evidence>
<dbReference type="Proteomes" id="UP001275057">
    <property type="component" value="Unassembled WGS sequence"/>
</dbReference>
<evidence type="ECO:0000256" key="7">
    <source>
        <dbReference type="ARBA" id="ARBA00023118"/>
    </source>
</evidence>
<keyword evidence="6 11" id="KW-0695">RNA-directed DNA polymerase</keyword>
<comment type="caution">
    <text evidence="11">The sequence shown here is derived from an EMBL/GenBank/DDBJ whole genome shotgun (WGS) entry which is preliminary data.</text>
</comment>
<dbReference type="PANTHER" id="PTHR34047">
    <property type="entry name" value="NUCLEAR INTRON MATURASE 1, MITOCHONDRIAL-RELATED"/>
    <property type="match status" value="1"/>
</dbReference>
<comment type="catalytic activity">
    <reaction evidence="9">
        <text>DNA(n) + a 2'-deoxyribonucleoside 5'-triphosphate = DNA(n+1) + diphosphate</text>
        <dbReference type="Rhea" id="RHEA:22508"/>
        <dbReference type="Rhea" id="RHEA-COMP:17339"/>
        <dbReference type="Rhea" id="RHEA-COMP:17340"/>
        <dbReference type="ChEBI" id="CHEBI:33019"/>
        <dbReference type="ChEBI" id="CHEBI:61560"/>
        <dbReference type="ChEBI" id="CHEBI:173112"/>
        <dbReference type="EC" id="2.7.7.49"/>
    </reaction>
</comment>
<sequence>MAKIINDSWDHLIGNESQLSEKQKEIFKDYIRTLEKNGLPVIFEFQHLSLLLGITASALAQTIINPEKSYRSFHIKKKRGGCRVINAPYPLASHIQKWINTNILSKIKIHESSFAYKKYSNAHLHALQHIDTNETLKIDIVDFFGSIKKINIIRVFRELGYADNVSLYLASACTYNDSLPQGAVTSPNLSNIVFHNLDKRFYNFAMKLNLKYSRYADDLFFSGKKIPSNLYKSIESILQSSGFSINKEKTRHITNGNQKIITGLAVKENSVRIPKSYRRKFCQEAYIFIKNEKLNNSMKNNNFDPILIDRLIGRASYILQIEKNNERIIKLLRQLNEIKSIRF</sequence>
<dbReference type="CDD" id="cd03487">
    <property type="entry name" value="RT_Bac_retron_II"/>
    <property type="match status" value="1"/>
</dbReference>
<dbReference type="PROSITE" id="PS50878">
    <property type="entry name" value="RT_POL"/>
    <property type="match status" value="1"/>
</dbReference>
<accession>A0ABD5ICD6</accession>
<evidence type="ECO:0000256" key="4">
    <source>
        <dbReference type="ARBA" id="ARBA00022723"/>
    </source>
</evidence>
<keyword evidence="7" id="KW-0051">Antiviral defense</keyword>
<keyword evidence="4" id="KW-0479">Metal-binding</keyword>
<evidence type="ECO:0000259" key="10">
    <source>
        <dbReference type="PROSITE" id="PS50878"/>
    </source>
</evidence>